<evidence type="ECO:0000256" key="1">
    <source>
        <dbReference type="SAM" id="SignalP"/>
    </source>
</evidence>
<reference evidence="2 3" key="1">
    <citation type="journal article" date="2018" name="Sci. Rep.">
        <title>Genome sequence of the cauliflower mushroom Sparassis crispa (Hanabiratake) and its association with beneficial usage.</title>
        <authorList>
            <person name="Kiyama R."/>
            <person name="Furutani Y."/>
            <person name="Kawaguchi K."/>
            <person name="Nakanishi T."/>
        </authorList>
    </citation>
    <scope>NUCLEOTIDE SEQUENCE [LARGE SCALE GENOMIC DNA]</scope>
</reference>
<name>A0A401GQK2_9APHY</name>
<comment type="caution">
    <text evidence="2">The sequence shown here is derived from an EMBL/GenBank/DDBJ whole genome shotgun (WGS) entry which is preliminary data.</text>
</comment>
<keyword evidence="3" id="KW-1185">Reference proteome</keyword>
<sequence>GFKFTSFLYTAWRHFWTMWTVLCFRVRRMAARDRYALFGVPRAAPDMPHLSCSVVPRPLTADAQAVGS</sequence>
<feature type="non-terminal residue" evidence="2">
    <location>
        <position position="1"/>
    </location>
</feature>
<dbReference type="EMBL" id="BFAD01000006">
    <property type="protein sequence ID" value="GBE84024.1"/>
    <property type="molecule type" value="Genomic_DNA"/>
</dbReference>
<accession>A0A401GQK2</accession>
<feature type="signal peptide" evidence="1">
    <location>
        <begin position="1"/>
        <end position="23"/>
    </location>
</feature>
<gene>
    <name evidence="2" type="ORF">SCP_0600010</name>
</gene>
<keyword evidence="1" id="KW-0732">Signal</keyword>
<organism evidence="2 3">
    <name type="scientific">Sparassis crispa</name>
    <dbReference type="NCBI Taxonomy" id="139825"/>
    <lineage>
        <taxon>Eukaryota</taxon>
        <taxon>Fungi</taxon>
        <taxon>Dikarya</taxon>
        <taxon>Basidiomycota</taxon>
        <taxon>Agaricomycotina</taxon>
        <taxon>Agaricomycetes</taxon>
        <taxon>Polyporales</taxon>
        <taxon>Sparassidaceae</taxon>
        <taxon>Sparassis</taxon>
    </lineage>
</organism>
<dbReference type="RefSeq" id="XP_027614937.1">
    <property type="nucleotide sequence ID" value="XM_027759136.1"/>
</dbReference>
<protein>
    <submittedName>
        <fullName evidence="2">Uncharacterized protein</fullName>
    </submittedName>
</protein>
<evidence type="ECO:0000313" key="2">
    <source>
        <dbReference type="EMBL" id="GBE84024.1"/>
    </source>
</evidence>
<proteinExistence type="predicted"/>
<feature type="chain" id="PRO_5019508769" evidence="1">
    <location>
        <begin position="24"/>
        <end position="68"/>
    </location>
</feature>
<dbReference type="InParanoid" id="A0A401GQK2"/>
<evidence type="ECO:0000313" key="3">
    <source>
        <dbReference type="Proteomes" id="UP000287166"/>
    </source>
</evidence>
<dbReference type="AlphaFoldDB" id="A0A401GQK2"/>
<dbReference type="GeneID" id="38780941"/>
<dbReference type="Proteomes" id="UP000287166">
    <property type="component" value="Unassembled WGS sequence"/>
</dbReference>